<gene>
    <name evidence="2" type="ORF">SAMN05421855_101162</name>
</gene>
<evidence type="ECO:0000256" key="1">
    <source>
        <dbReference type="SAM" id="Phobius"/>
    </source>
</evidence>
<keyword evidence="1" id="KW-0472">Membrane</keyword>
<dbReference type="AlphaFoldDB" id="A0A1G7C394"/>
<feature type="transmembrane region" description="Helical" evidence="1">
    <location>
        <begin position="7"/>
        <end position="25"/>
    </location>
</feature>
<reference evidence="2 3" key="1">
    <citation type="submission" date="2016-10" db="EMBL/GenBank/DDBJ databases">
        <authorList>
            <person name="de Groot N.N."/>
        </authorList>
    </citation>
    <scope>NUCLEOTIDE SEQUENCE [LARGE SCALE GENOMIC DNA]</scope>
    <source>
        <strain evidence="2 3">DSM 16195</strain>
    </source>
</reference>
<name>A0A1G7C394_9FLAO</name>
<dbReference type="EMBL" id="FNBA01000001">
    <property type="protein sequence ID" value="SDE33854.1"/>
    <property type="molecule type" value="Genomic_DNA"/>
</dbReference>
<organism evidence="2 3">
    <name type="scientific">Ulvibacter litoralis</name>
    <dbReference type="NCBI Taxonomy" id="227084"/>
    <lineage>
        <taxon>Bacteria</taxon>
        <taxon>Pseudomonadati</taxon>
        <taxon>Bacteroidota</taxon>
        <taxon>Flavobacteriia</taxon>
        <taxon>Flavobacteriales</taxon>
        <taxon>Flavobacteriaceae</taxon>
        <taxon>Ulvibacter</taxon>
    </lineage>
</organism>
<feature type="transmembrane region" description="Helical" evidence="1">
    <location>
        <begin position="37"/>
        <end position="56"/>
    </location>
</feature>
<evidence type="ECO:0000313" key="2">
    <source>
        <dbReference type="EMBL" id="SDE33854.1"/>
    </source>
</evidence>
<keyword evidence="1" id="KW-1133">Transmembrane helix</keyword>
<sequence length="187" mass="20458">MSKHKVIRFFIVLTVLLLQIVFLAVTVKEKYETDNFAAILSILLILLTIFFGYRYLDLHHHEYAYEQVSVVIWVPIGAVVCYVLNVYGNLGSVLAAGITGTVASFLPLLRKESFYLKKLPNAMYCGAFVGMSSVAITPSIGFVVAAGILAGVFYMLSKNLFLGIGGKLGTIAFVGVVLVSLINWIVL</sequence>
<evidence type="ECO:0000313" key="3">
    <source>
        <dbReference type="Proteomes" id="UP000199321"/>
    </source>
</evidence>
<accession>A0A1G7C394</accession>
<dbReference type="STRING" id="227084.SAMN05421855_101162"/>
<dbReference type="RefSeq" id="WP_093139440.1">
    <property type="nucleotide sequence ID" value="NZ_BMWO01000001.1"/>
</dbReference>
<keyword evidence="1" id="KW-0812">Transmembrane</keyword>
<dbReference type="OrthoDB" id="6333271at2"/>
<proteinExistence type="predicted"/>
<feature type="transmembrane region" description="Helical" evidence="1">
    <location>
        <begin position="160"/>
        <end position="186"/>
    </location>
</feature>
<feature type="transmembrane region" description="Helical" evidence="1">
    <location>
        <begin position="93"/>
        <end position="109"/>
    </location>
</feature>
<protein>
    <submittedName>
        <fullName evidence="2">Uncharacterized protein</fullName>
    </submittedName>
</protein>
<feature type="transmembrane region" description="Helical" evidence="1">
    <location>
        <begin position="121"/>
        <end position="154"/>
    </location>
</feature>
<feature type="transmembrane region" description="Helical" evidence="1">
    <location>
        <begin position="68"/>
        <end position="87"/>
    </location>
</feature>
<dbReference type="Proteomes" id="UP000199321">
    <property type="component" value="Unassembled WGS sequence"/>
</dbReference>
<keyword evidence="3" id="KW-1185">Reference proteome</keyword>